<reference evidence="1 2" key="1">
    <citation type="submission" date="2023-09" db="EMBL/GenBank/DDBJ databases">
        <authorList>
            <person name="Wang M."/>
        </authorList>
    </citation>
    <scope>NUCLEOTIDE SEQUENCE [LARGE SCALE GENOMIC DNA]</scope>
    <source>
        <strain evidence="1">GT-2023</strain>
        <tissue evidence="1">Liver</tissue>
    </source>
</reference>
<comment type="caution">
    <text evidence="1">The sequence shown here is derived from an EMBL/GenBank/DDBJ whole genome shotgun (WGS) entry which is preliminary data.</text>
</comment>
<dbReference type="EMBL" id="JAYMGO010000019">
    <property type="protein sequence ID" value="KAL1255340.1"/>
    <property type="molecule type" value="Genomic_DNA"/>
</dbReference>
<dbReference type="Proteomes" id="UP001558613">
    <property type="component" value="Unassembled WGS sequence"/>
</dbReference>
<sequence length="122" mass="13627">MSARTTVITCQKLTNLQVRGYSSEKRIPLPSVFTREFIPANRLHIPTSDTALRWSHLEHLSSKIPSLLDCEVGLLIGYNCQQALLPKEILPGEENQPYAQRTDLGWSIVGCSNPADNYCDAI</sequence>
<dbReference type="PANTHER" id="PTHR47331:SF5">
    <property type="entry name" value="RIBONUCLEASE H"/>
    <property type="match status" value="1"/>
</dbReference>
<evidence type="ECO:0000313" key="2">
    <source>
        <dbReference type="Proteomes" id="UP001558613"/>
    </source>
</evidence>
<accession>A0ABR3LSR0</accession>
<proteinExistence type="predicted"/>
<name>A0ABR3LSR0_9TELE</name>
<protein>
    <submittedName>
        <fullName evidence="1">Uncharacterized protein</fullName>
    </submittedName>
</protein>
<evidence type="ECO:0000313" key="1">
    <source>
        <dbReference type="EMBL" id="KAL1255340.1"/>
    </source>
</evidence>
<keyword evidence="2" id="KW-1185">Reference proteome</keyword>
<dbReference type="PANTHER" id="PTHR47331">
    <property type="entry name" value="PHD-TYPE DOMAIN-CONTAINING PROTEIN"/>
    <property type="match status" value="1"/>
</dbReference>
<gene>
    <name evidence="1" type="ORF">QQF64_013401</name>
</gene>
<organism evidence="1 2">
    <name type="scientific">Cirrhinus molitorella</name>
    <name type="common">mud carp</name>
    <dbReference type="NCBI Taxonomy" id="172907"/>
    <lineage>
        <taxon>Eukaryota</taxon>
        <taxon>Metazoa</taxon>
        <taxon>Chordata</taxon>
        <taxon>Craniata</taxon>
        <taxon>Vertebrata</taxon>
        <taxon>Euteleostomi</taxon>
        <taxon>Actinopterygii</taxon>
        <taxon>Neopterygii</taxon>
        <taxon>Teleostei</taxon>
        <taxon>Ostariophysi</taxon>
        <taxon>Cypriniformes</taxon>
        <taxon>Cyprinidae</taxon>
        <taxon>Labeoninae</taxon>
        <taxon>Labeonini</taxon>
        <taxon>Cirrhinus</taxon>
    </lineage>
</organism>